<sequence>MSSAPSGKPQSEKELKATRTLNTVATIGAGHALYAMTPEKKREAAREKLLKITPEKTRPGARKILATLKQPKLGGKLTTAGKVVAGGWLGLHTAELAGDVMARRSINNQLAQVQAQKNKGKVNSVKKNDQSMISKADGASRLNGRGVNLEFVEKAITVNTAMMYENHKNKKKVERLEKEKQTKLSDVTKAYRRFDPEADRQRRLGMASVAGVAGAGAIGQRAARNVTTKVKAKSGSKLVETRGLAIKPGASVKRTGLLTLAALASGASGVGAYKHSLSARNQPWT</sequence>
<name>A0A6J5RJQ5_9CAUD</name>
<dbReference type="EMBL" id="LR797213">
    <property type="protein sequence ID" value="CAB4194566.1"/>
    <property type="molecule type" value="Genomic_DNA"/>
</dbReference>
<accession>A0A6J5RJQ5</accession>
<protein>
    <submittedName>
        <fullName evidence="1">Uncharacterized protein</fullName>
    </submittedName>
</protein>
<gene>
    <name evidence="1" type="ORF">UFOVP1264_21</name>
</gene>
<organism evidence="1">
    <name type="scientific">uncultured Caudovirales phage</name>
    <dbReference type="NCBI Taxonomy" id="2100421"/>
    <lineage>
        <taxon>Viruses</taxon>
        <taxon>Duplodnaviria</taxon>
        <taxon>Heunggongvirae</taxon>
        <taxon>Uroviricota</taxon>
        <taxon>Caudoviricetes</taxon>
        <taxon>Peduoviridae</taxon>
        <taxon>Maltschvirus</taxon>
        <taxon>Maltschvirus maltsch</taxon>
    </lineage>
</organism>
<proteinExistence type="predicted"/>
<reference evidence="1" key="1">
    <citation type="submission" date="2020-05" db="EMBL/GenBank/DDBJ databases">
        <authorList>
            <person name="Chiriac C."/>
            <person name="Salcher M."/>
            <person name="Ghai R."/>
            <person name="Kavagutti S V."/>
        </authorList>
    </citation>
    <scope>NUCLEOTIDE SEQUENCE</scope>
</reference>
<evidence type="ECO:0000313" key="1">
    <source>
        <dbReference type="EMBL" id="CAB4194566.1"/>
    </source>
</evidence>